<organism evidence="1 2">
    <name type="scientific">Tritrichomonas foetus</name>
    <dbReference type="NCBI Taxonomy" id="1144522"/>
    <lineage>
        <taxon>Eukaryota</taxon>
        <taxon>Metamonada</taxon>
        <taxon>Parabasalia</taxon>
        <taxon>Tritrichomonadida</taxon>
        <taxon>Tritrichomonadidae</taxon>
        <taxon>Tritrichomonas</taxon>
    </lineage>
</organism>
<dbReference type="AlphaFoldDB" id="A0A1J4KTT8"/>
<dbReference type="GeneID" id="94833860"/>
<protein>
    <submittedName>
        <fullName evidence="1">Uncharacterized protein</fullName>
    </submittedName>
</protein>
<evidence type="ECO:0000313" key="1">
    <source>
        <dbReference type="EMBL" id="OHT13180.1"/>
    </source>
</evidence>
<dbReference type="Proteomes" id="UP000179807">
    <property type="component" value="Unassembled WGS sequence"/>
</dbReference>
<dbReference type="RefSeq" id="XP_068366316.1">
    <property type="nucleotide sequence ID" value="XM_068499156.1"/>
</dbReference>
<reference evidence="1" key="1">
    <citation type="submission" date="2016-10" db="EMBL/GenBank/DDBJ databases">
        <authorList>
            <person name="Benchimol M."/>
            <person name="Almeida L.G."/>
            <person name="Vasconcelos A.T."/>
            <person name="Perreira-Neves A."/>
            <person name="Rosa I.A."/>
            <person name="Tasca T."/>
            <person name="Bogo M.R."/>
            <person name="de Souza W."/>
        </authorList>
    </citation>
    <scope>NUCLEOTIDE SEQUENCE [LARGE SCALE GENOMIC DNA]</scope>
    <source>
        <strain evidence="1">K</strain>
    </source>
</reference>
<evidence type="ECO:0000313" key="2">
    <source>
        <dbReference type="Proteomes" id="UP000179807"/>
    </source>
</evidence>
<accession>A0A1J4KTT8</accession>
<sequence length="101" mass="11405">MSSTTGIDYSEESVDNADECAWMNPILQYAETSTCFKRPRDVADGRGVDFSKPVSPLMQVGDAERDLLNQVRTRDTVLEIVKKCNFVYTPGILFNRKIIPE</sequence>
<dbReference type="VEuPathDB" id="TrichDB:TRFO_16731"/>
<keyword evidence="2" id="KW-1185">Reference proteome</keyword>
<gene>
    <name evidence="1" type="ORF">TRFO_16731</name>
</gene>
<dbReference type="EMBL" id="MLAK01000546">
    <property type="protein sequence ID" value="OHT13180.1"/>
    <property type="molecule type" value="Genomic_DNA"/>
</dbReference>
<proteinExistence type="predicted"/>
<name>A0A1J4KTT8_9EUKA</name>
<comment type="caution">
    <text evidence="1">The sequence shown here is derived from an EMBL/GenBank/DDBJ whole genome shotgun (WGS) entry which is preliminary data.</text>
</comment>